<dbReference type="PANTHER" id="PTHR33055:SF3">
    <property type="entry name" value="PUTATIVE TRANSPOSASE FOR IS117-RELATED"/>
    <property type="match status" value="1"/>
</dbReference>
<dbReference type="Proteomes" id="UP000028933">
    <property type="component" value="Chromosome"/>
</dbReference>
<accession>A0A077EN74</accession>
<proteinExistence type="predicted"/>
<feature type="domain" description="Transposase IS110-like N-terminal" evidence="1">
    <location>
        <begin position="6"/>
        <end position="138"/>
    </location>
</feature>
<evidence type="ECO:0000259" key="1">
    <source>
        <dbReference type="Pfam" id="PF01548"/>
    </source>
</evidence>
<organism evidence="3 4">
    <name type="scientific">Elizabethkingia anophelis NUHP1</name>
    <dbReference type="NCBI Taxonomy" id="1338011"/>
    <lineage>
        <taxon>Bacteria</taxon>
        <taxon>Pseudomonadati</taxon>
        <taxon>Bacteroidota</taxon>
        <taxon>Flavobacteriia</taxon>
        <taxon>Flavobacteriales</taxon>
        <taxon>Weeksellaceae</taxon>
        <taxon>Elizabethkingia</taxon>
    </lineage>
</organism>
<dbReference type="InterPro" id="IPR003346">
    <property type="entry name" value="Transposase_20"/>
</dbReference>
<evidence type="ECO:0000313" key="4">
    <source>
        <dbReference type="Proteomes" id="UP000028933"/>
    </source>
</evidence>
<dbReference type="HOGENOM" id="CLU_036902_5_0_10"/>
<dbReference type="Pfam" id="PF01548">
    <property type="entry name" value="DEDD_Tnp_IS110"/>
    <property type="match status" value="1"/>
</dbReference>
<dbReference type="PANTHER" id="PTHR33055">
    <property type="entry name" value="TRANSPOSASE FOR INSERTION SEQUENCE ELEMENT IS1111A"/>
    <property type="match status" value="1"/>
</dbReference>
<reference evidence="3" key="2">
    <citation type="journal article" date="2015" name="Genome Biol. Evol.">
        <title>Complete Genome Sequence and Transcriptomic Analysis of the Novel Pathogen Elizabethkingia anophelis in Response to Oxidative Stress.</title>
        <authorList>
            <person name="Li Y."/>
            <person name="Liu Y."/>
            <person name="Chew S.C."/>
            <person name="Tay M."/>
            <person name="Salido M.M."/>
            <person name="Teo J."/>
            <person name="Lauro F.M."/>
            <person name="Givskov M."/>
            <person name="Yang L."/>
        </authorList>
    </citation>
    <scope>NUCLEOTIDE SEQUENCE</scope>
    <source>
        <strain evidence="3">NUHP1</strain>
    </source>
</reference>
<dbReference type="GO" id="GO:0006313">
    <property type="term" value="P:DNA transposition"/>
    <property type="evidence" value="ECO:0007669"/>
    <property type="project" value="InterPro"/>
</dbReference>
<dbReference type="InterPro" id="IPR047650">
    <property type="entry name" value="Transpos_IS110"/>
</dbReference>
<dbReference type="InterPro" id="IPR002525">
    <property type="entry name" value="Transp_IS110-like_N"/>
</dbReference>
<protein>
    <submittedName>
        <fullName evidence="3">Uncharacterized protein</fullName>
    </submittedName>
</protein>
<dbReference type="NCBIfam" id="NF033542">
    <property type="entry name" value="transpos_IS110"/>
    <property type="match status" value="1"/>
</dbReference>
<feature type="domain" description="Transposase IS116/IS110/IS902 C-terminal" evidence="2">
    <location>
        <begin position="198"/>
        <end position="283"/>
    </location>
</feature>
<dbReference type="Pfam" id="PF02371">
    <property type="entry name" value="Transposase_20"/>
    <property type="match status" value="1"/>
</dbReference>
<gene>
    <name evidence="3" type="ORF">BD94_3844</name>
</gene>
<name>A0A077EN74_9FLAO</name>
<dbReference type="RefSeq" id="WP_024563978.1">
    <property type="nucleotide sequence ID" value="NZ_CP007547.1"/>
</dbReference>
<dbReference type="KEGG" id="eao:BD94_3844"/>
<sequence length="325" mass="37327">MEKVFIGIDISKLTLDIYVKSYSSAQHYQIENNTKAIAKFFKSFNNTSNIIVTMENTGRYNFSLYAVLSTMNISLYVLNPLHLKRSIGLLRGKNDKLDSQRICGFIEKYYMDLEPWKSSSLAIQKLSVLRAERRHRIKIKSGLMAQQKDKELLKDIVDKEMIKLNKAMITLIDKQIKVIEEKMMSIINASIELKDQYKRLQSIPGVGKVLATLMIIKTKGFTEIKSARKMACYSGIAPFEHQSGSSIYYKPRVSTMADMELKKILHLAAMSAIRLKNDLAVYYHRKVQEGKNKMAVLNAVRNKIIHRIYAIIKNNSVYENNLLLS</sequence>
<dbReference type="GO" id="GO:0004803">
    <property type="term" value="F:transposase activity"/>
    <property type="evidence" value="ECO:0007669"/>
    <property type="project" value="InterPro"/>
</dbReference>
<dbReference type="EMBL" id="CP007547">
    <property type="protein sequence ID" value="AIL47619.1"/>
    <property type="molecule type" value="Genomic_DNA"/>
</dbReference>
<reference evidence="3" key="1">
    <citation type="journal article" date="2013" name="Lancet">
        <title>First case of E anophelis outbreak in an intensive-care unit.</title>
        <authorList>
            <person name="Teo J."/>
            <person name="Tan S.Y."/>
            <person name="Tay M."/>
            <person name="Ding Y."/>
            <person name="Kjelleberg S."/>
            <person name="Givskov M."/>
            <person name="Lin R.T."/>
            <person name="Yang L."/>
        </authorList>
    </citation>
    <scope>NUCLEOTIDE SEQUENCE [LARGE SCALE GENOMIC DNA]</scope>
    <source>
        <strain evidence="3">NUHP1</strain>
    </source>
</reference>
<evidence type="ECO:0000313" key="3">
    <source>
        <dbReference type="EMBL" id="AIL47619.1"/>
    </source>
</evidence>
<dbReference type="GO" id="GO:0003677">
    <property type="term" value="F:DNA binding"/>
    <property type="evidence" value="ECO:0007669"/>
    <property type="project" value="InterPro"/>
</dbReference>
<dbReference type="AlphaFoldDB" id="A0A077EN74"/>
<dbReference type="eggNOG" id="COG3547">
    <property type="taxonomic scope" value="Bacteria"/>
</dbReference>
<evidence type="ECO:0000259" key="2">
    <source>
        <dbReference type="Pfam" id="PF02371"/>
    </source>
</evidence>